<proteinExistence type="predicted"/>
<keyword evidence="2" id="KW-1185">Reference proteome</keyword>
<dbReference type="AlphaFoldDB" id="A0A0D8HK86"/>
<sequence>MSPYTAQLTLPRLGEPKQFASFCDLQARSFRAEKLTPTLSPAIATIILTVGLSTPRC</sequence>
<reference evidence="1 2" key="1">
    <citation type="submission" date="2015-01" db="EMBL/GenBank/DDBJ databases">
        <title>Draft genome of the acidophilic iron oxidizer Acidithrix ferrooxidans strain Py-F3.</title>
        <authorList>
            <person name="Poehlein A."/>
            <person name="Eisen S."/>
            <person name="Schloemann M."/>
            <person name="Johnson B.D."/>
            <person name="Daniel R."/>
            <person name="Muehling M."/>
        </authorList>
    </citation>
    <scope>NUCLEOTIDE SEQUENCE [LARGE SCALE GENOMIC DNA]</scope>
    <source>
        <strain evidence="1 2">Py-F3</strain>
    </source>
</reference>
<accession>A0A0D8HK86</accession>
<evidence type="ECO:0000313" key="1">
    <source>
        <dbReference type="EMBL" id="KJF17511.1"/>
    </source>
</evidence>
<gene>
    <name evidence="1" type="ORF">AXFE_16310</name>
</gene>
<comment type="caution">
    <text evidence="1">The sequence shown here is derived from an EMBL/GenBank/DDBJ whole genome shotgun (WGS) entry which is preliminary data.</text>
</comment>
<organism evidence="1 2">
    <name type="scientific">Acidithrix ferrooxidans</name>
    <dbReference type="NCBI Taxonomy" id="1280514"/>
    <lineage>
        <taxon>Bacteria</taxon>
        <taxon>Bacillati</taxon>
        <taxon>Actinomycetota</taxon>
        <taxon>Acidimicrobiia</taxon>
        <taxon>Acidimicrobiales</taxon>
        <taxon>Acidimicrobiaceae</taxon>
        <taxon>Acidithrix</taxon>
    </lineage>
</organism>
<evidence type="ECO:0000313" key="2">
    <source>
        <dbReference type="Proteomes" id="UP000032360"/>
    </source>
</evidence>
<protein>
    <submittedName>
        <fullName evidence="1">Uncharacterized protein</fullName>
    </submittedName>
</protein>
<name>A0A0D8HK86_9ACTN</name>
<dbReference type="EMBL" id="JXYS01000037">
    <property type="protein sequence ID" value="KJF17511.1"/>
    <property type="molecule type" value="Genomic_DNA"/>
</dbReference>
<dbReference type="Proteomes" id="UP000032360">
    <property type="component" value="Unassembled WGS sequence"/>
</dbReference>